<accession>A0AA39WSQ1</accession>
<evidence type="ECO:0000313" key="3">
    <source>
        <dbReference type="EMBL" id="KAK0620821.1"/>
    </source>
</evidence>
<comment type="caution">
    <text evidence="3">The sequence shown here is derived from an EMBL/GenBank/DDBJ whole genome shotgun (WGS) entry which is preliminary data.</text>
</comment>
<evidence type="ECO:0000259" key="2">
    <source>
        <dbReference type="Pfam" id="PF06985"/>
    </source>
</evidence>
<organism evidence="3 4">
    <name type="scientific">Immersiella caudata</name>
    <dbReference type="NCBI Taxonomy" id="314043"/>
    <lineage>
        <taxon>Eukaryota</taxon>
        <taxon>Fungi</taxon>
        <taxon>Dikarya</taxon>
        <taxon>Ascomycota</taxon>
        <taxon>Pezizomycotina</taxon>
        <taxon>Sordariomycetes</taxon>
        <taxon>Sordariomycetidae</taxon>
        <taxon>Sordariales</taxon>
        <taxon>Lasiosphaeriaceae</taxon>
        <taxon>Immersiella</taxon>
    </lineage>
</organism>
<sequence length="240" mass="26277">MRDAIVPRQLWVDALCINQLDPEEKAVQVALMGRICSTASHTIIHLPFVIPEVERLMTTALNLGVGCPPLPSAPLRSLLAARRGIGTTDPRDILYSNFGIVSDLGDISKYVKVDYYRSIEDLFCDTARYILGTAGLNMLIFHALGGVKEEKVNGQVPNLPSWPPDFTRKAGTNPLNNQKPRQMAFVSGSAMRDPIGFGAFSGNLLIQDGIDLKKISHGHDKRLRVINLQVKGVCSSPHHG</sequence>
<dbReference type="InterPro" id="IPR010730">
    <property type="entry name" value="HET"/>
</dbReference>
<dbReference type="InterPro" id="IPR052895">
    <property type="entry name" value="HetReg/Transcr_Mod"/>
</dbReference>
<evidence type="ECO:0000256" key="1">
    <source>
        <dbReference type="SAM" id="MobiDB-lite"/>
    </source>
</evidence>
<dbReference type="Proteomes" id="UP001175000">
    <property type="component" value="Unassembled WGS sequence"/>
</dbReference>
<keyword evidence="4" id="KW-1185">Reference proteome</keyword>
<dbReference type="PANTHER" id="PTHR24148">
    <property type="entry name" value="ANKYRIN REPEAT DOMAIN-CONTAINING PROTEIN 39 HOMOLOG-RELATED"/>
    <property type="match status" value="1"/>
</dbReference>
<protein>
    <recommendedName>
        <fullName evidence="2">Heterokaryon incompatibility domain-containing protein</fullName>
    </recommendedName>
</protein>
<evidence type="ECO:0000313" key="4">
    <source>
        <dbReference type="Proteomes" id="UP001175000"/>
    </source>
</evidence>
<gene>
    <name evidence="3" type="ORF">B0T14DRAFT_604344</name>
</gene>
<name>A0AA39WSQ1_9PEZI</name>
<feature type="region of interest" description="Disordered" evidence="1">
    <location>
        <begin position="159"/>
        <end position="179"/>
    </location>
</feature>
<dbReference type="EMBL" id="JAULSU010000004">
    <property type="protein sequence ID" value="KAK0620821.1"/>
    <property type="molecule type" value="Genomic_DNA"/>
</dbReference>
<reference evidence="3" key="1">
    <citation type="submission" date="2023-06" db="EMBL/GenBank/DDBJ databases">
        <title>Genome-scale phylogeny and comparative genomics of the fungal order Sordariales.</title>
        <authorList>
            <consortium name="Lawrence Berkeley National Laboratory"/>
            <person name="Hensen N."/>
            <person name="Bonometti L."/>
            <person name="Westerberg I."/>
            <person name="Brannstrom I.O."/>
            <person name="Guillou S."/>
            <person name="Cros-Aarteil S."/>
            <person name="Calhoun S."/>
            <person name="Haridas S."/>
            <person name="Kuo A."/>
            <person name="Mondo S."/>
            <person name="Pangilinan J."/>
            <person name="Riley R."/>
            <person name="Labutti K."/>
            <person name="Andreopoulos B."/>
            <person name="Lipzen A."/>
            <person name="Chen C."/>
            <person name="Yanf M."/>
            <person name="Daum C."/>
            <person name="Ng V."/>
            <person name="Clum A."/>
            <person name="Steindorff A."/>
            <person name="Ohm R."/>
            <person name="Martin F."/>
            <person name="Silar P."/>
            <person name="Natvig D."/>
            <person name="Lalanne C."/>
            <person name="Gautier V."/>
            <person name="Ament-Velasquez S.L."/>
            <person name="Kruys A."/>
            <person name="Hutchinson M.I."/>
            <person name="Powell A.J."/>
            <person name="Barry K."/>
            <person name="Miller A.N."/>
            <person name="Grigoriev I.V."/>
            <person name="Debuchy R."/>
            <person name="Gladieux P."/>
            <person name="Thoren M.H."/>
            <person name="Johannesson H."/>
        </authorList>
    </citation>
    <scope>NUCLEOTIDE SEQUENCE</scope>
    <source>
        <strain evidence="3">CBS 606.72</strain>
    </source>
</reference>
<dbReference type="Pfam" id="PF06985">
    <property type="entry name" value="HET"/>
    <property type="match status" value="1"/>
</dbReference>
<dbReference type="PANTHER" id="PTHR24148:SF64">
    <property type="entry name" value="HETEROKARYON INCOMPATIBILITY DOMAIN-CONTAINING PROTEIN"/>
    <property type="match status" value="1"/>
</dbReference>
<dbReference type="AlphaFoldDB" id="A0AA39WSQ1"/>
<proteinExistence type="predicted"/>
<feature type="domain" description="Heterokaryon incompatibility" evidence="2">
    <location>
        <begin position="7"/>
        <end position="46"/>
    </location>
</feature>